<dbReference type="EMBL" id="BMOL01000010">
    <property type="protein sequence ID" value="GGL84214.1"/>
    <property type="molecule type" value="Genomic_DNA"/>
</dbReference>
<dbReference type="Gene3D" id="3.40.50.300">
    <property type="entry name" value="P-loop containing nucleotide triphosphate hydrolases"/>
    <property type="match status" value="1"/>
</dbReference>
<name>A0ABQ2GAY0_9DEIO</name>
<dbReference type="InterPro" id="IPR041780">
    <property type="entry name" value="MPP_PrpE-like"/>
</dbReference>
<feature type="domain" description="Calcineurin-like phosphoesterase" evidence="1">
    <location>
        <begin position="160"/>
        <end position="349"/>
    </location>
</feature>
<evidence type="ECO:0000313" key="3">
    <source>
        <dbReference type="Proteomes" id="UP000639973"/>
    </source>
</evidence>
<dbReference type="RefSeq" id="WP_188971971.1">
    <property type="nucleotide sequence ID" value="NZ_BMOL01000010.1"/>
</dbReference>
<evidence type="ECO:0000313" key="2">
    <source>
        <dbReference type="EMBL" id="GGL84214.1"/>
    </source>
</evidence>
<dbReference type="SUPFAM" id="SSF52540">
    <property type="entry name" value="P-loop containing nucleoside triphosphate hydrolases"/>
    <property type="match status" value="1"/>
</dbReference>
<comment type="caution">
    <text evidence="2">The sequence shown here is derived from an EMBL/GenBank/DDBJ whole genome shotgun (WGS) entry which is preliminary data.</text>
</comment>
<dbReference type="InterPro" id="IPR027417">
    <property type="entry name" value="P-loop_NTPase"/>
</dbReference>
<proteinExistence type="predicted"/>
<dbReference type="CDD" id="cd07423">
    <property type="entry name" value="MPP_Prp_like"/>
    <property type="match status" value="1"/>
</dbReference>
<dbReference type="PRINTS" id="PR00114">
    <property type="entry name" value="STPHPHTASE"/>
</dbReference>
<dbReference type="PANTHER" id="PTHR42850:SF7">
    <property type="entry name" value="BIS(5'-NUCLEOSYL)-TETRAPHOSPHATASE PRPE [ASYMMETRICAL]"/>
    <property type="match status" value="1"/>
</dbReference>
<dbReference type="InterPro" id="IPR050126">
    <property type="entry name" value="Ap4A_hydrolase"/>
</dbReference>
<gene>
    <name evidence="2" type="ORF">GCM10010840_22450</name>
</gene>
<evidence type="ECO:0000259" key="1">
    <source>
        <dbReference type="Pfam" id="PF00149"/>
    </source>
</evidence>
<dbReference type="InterPro" id="IPR029052">
    <property type="entry name" value="Metallo-depent_PP-like"/>
</dbReference>
<dbReference type="Pfam" id="PF13671">
    <property type="entry name" value="AAA_33"/>
    <property type="match status" value="1"/>
</dbReference>
<dbReference type="PANTHER" id="PTHR42850">
    <property type="entry name" value="METALLOPHOSPHOESTERASE"/>
    <property type="match status" value="1"/>
</dbReference>
<dbReference type="InterPro" id="IPR006186">
    <property type="entry name" value="Ser/Thr-sp_prot-phosphatase"/>
</dbReference>
<organism evidence="2 3">
    <name type="scientific">Deinococcus aerolatus</name>
    <dbReference type="NCBI Taxonomy" id="522487"/>
    <lineage>
        <taxon>Bacteria</taxon>
        <taxon>Thermotogati</taxon>
        <taxon>Deinococcota</taxon>
        <taxon>Deinococci</taxon>
        <taxon>Deinococcales</taxon>
        <taxon>Deinococcaceae</taxon>
        <taxon>Deinococcus</taxon>
    </lineage>
</organism>
<dbReference type="Gene3D" id="3.60.21.10">
    <property type="match status" value="1"/>
</dbReference>
<dbReference type="Pfam" id="PF00149">
    <property type="entry name" value="Metallophos"/>
    <property type="match status" value="1"/>
</dbReference>
<keyword evidence="3" id="KW-1185">Reference proteome</keyword>
<dbReference type="SUPFAM" id="SSF56300">
    <property type="entry name" value="Metallo-dependent phosphatases"/>
    <property type="match status" value="1"/>
</dbReference>
<sequence length="410" mass="43338">MTEPLLLSLPSPAAVALIGAPGAGRSSFAARHFQAAELVSGDFAPELERRLSQGELTVIDAPLTRPDERRRVLETARAHDLPAAAIVLDLPRQVLEQRAARLGRDVCAVLPGFGELRRTLGGLHKEGFRHVHVLRSLAEIDAAQVVRVPLPPDRRDLPGPFDFIGDVHGCLPELLELLESLGYAVNGLEVTPPAGRTAVFLGDLTDRGPDSAGVLRLVMGMAASGAALCVPGNHDEKLVRALDGKAVKATHGLDVTLAEIDAAGEAFGSEARAFIGRLPSHLVLDGGRVVAAHAGLPAQYHGRTSGRVRSFALYGDVDGTYDALGLPVRRDWAAGYSGPALVVYGHTPVAAPVWINRTVDIDTGCAFGGALTALRYPELEFVGVPARRQYVAPPRPLPLLGPGTGTPELR</sequence>
<dbReference type="InterPro" id="IPR004843">
    <property type="entry name" value="Calcineurin-like_PHP"/>
</dbReference>
<reference evidence="3" key="1">
    <citation type="journal article" date="2019" name="Int. J. Syst. Evol. Microbiol.">
        <title>The Global Catalogue of Microorganisms (GCM) 10K type strain sequencing project: providing services to taxonomists for standard genome sequencing and annotation.</title>
        <authorList>
            <consortium name="The Broad Institute Genomics Platform"/>
            <consortium name="The Broad Institute Genome Sequencing Center for Infectious Disease"/>
            <person name="Wu L."/>
            <person name="Ma J."/>
        </authorList>
    </citation>
    <scope>NUCLEOTIDE SEQUENCE [LARGE SCALE GENOMIC DNA]</scope>
    <source>
        <strain evidence="3">JCM 15442</strain>
    </source>
</reference>
<protein>
    <submittedName>
        <fullName evidence="2">Serine/threonine phosphatase</fullName>
    </submittedName>
</protein>
<accession>A0ABQ2GAY0</accession>
<dbReference type="Proteomes" id="UP000639973">
    <property type="component" value="Unassembled WGS sequence"/>
</dbReference>